<feature type="chain" id="PRO_5036769328" evidence="4">
    <location>
        <begin position="30"/>
        <end position="507"/>
    </location>
</feature>
<feature type="domain" description="SD-repeat containing protein B" evidence="6">
    <location>
        <begin position="44"/>
        <end position="146"/>
    </location>
</feature>
<dbReference type="SUPFAM" id="SSF117074">
    <property type="entry name" value="Hypothetical protein PA1324"/>
    <property type="match status" value="1"/>
</dbReference>
<feature type="domain" description="DUF11" evidence="5">
    <location>
        <begin position="166"/>
        <end position="282"/>
    </location>
</feature>
<dbReference type="InterPro" id="IPR047589">
    <property type="entry name" value="DUF11_rpt"/>
</dbReference>
<organism evidence="7 8">
    <name type="scientific">Fibrella aquatilis</name>
    <dbReference type="NCBI Taxonomy" id="2817059"/>
    <lineage>
        <taxon>Bacteria</taxon>
        <taxon>Pseudomonadati</taxon>
        <taxon>Bacteroidota</taxon>
        <taxon>Cytophagia</taxon>
        <taxon>Cytophagales</taxon>
        <taxon>Spirosomataceae</taxon>
        <taxon>Fibrella</taxon>
    </lineage>
</organism>
<dbReference type="RefSeq" id="WP_207337843.1">
    <property type="nucleotide sequence ID" value="NZ_JAFMYU010000023.1"/>
</dbReference>
<feature type="signal peptide" evidence="4">
    <location>
        <begin position="1"/>
        <end position="29"/>
    </location>
</feature>
<dbReference type="NCBIfam" id="TIGR01451">
    <property type="entry name" value="B_ant_repeat"/>
    <property type="match status" value="1"/>
</dbReference>
<reference evidence="7 8" key="1">
    <citation type="submission" date="2021-03" db="EMBL/GenBank/DDBJ databases">
        <title>Fibrella sp. HMF5036 genome sequencing and assembly.</title>
        <authorList>
            <person name="Kang H."/>
            <person name="Kim H."/>
            <person name="Bae S."/>
            <person name="Joh K."/>
        </authorList>
    </citation>
    <scope>NUCLEOTIDE SEQUENCE [LARGE SCALE GENOMIC DNA]</scope>
    <source>
        <strain evidence="7 8">HMF5036</strain>
    </source>
</reference>
<protein>
    <submittedName>
        <fullName evidence="7">DUF11 domain-containing protein</fullName>
    </submittedName>
</protein>
<dbReference type="AlphaFoldDB" id="A0A939K066"/>
<evidence type="ECO:0000256" key="4">
    <source>
        <dbReference type="SAM" id="SignalP"/>
    </source>
</evidence>
<proteinExistence type="predicted"/>
<dbReference type="Proteomes" id="UP000664795">
    <property type="component" value="Unassembled WGS sequence"/>
</dbReference>
<dbReference type="Pfam" id="PF17210">
    <property type="entry name" value="SdrD_B"/>
    <property type="match status" value="1"/>
</dbReference>
<evidence type="ECO:0000259" key="5">
    <source>
        <dbReference type="Pfam" id="PF01345"/>
    </source>
</evidence>
<keyword evidence="3 4" id="KW-0732">Signal</keyword>
<evidence type="ECO:0000313" key="8">
    <source>
        <dbReference type="Proteomes" id="UP000664795"/>
    </source>
</evidence>
<dbReference type="InterPro" id="IPR033764">
    <property type="entry name" value="Sdr_B"/>
</dbReference>
<feature type="non-terminal residue" evidence="7">
    <location>
        <position position="507"/>
    </location>
</feature>
<comment type="caution">
    <text evidence="7">The sequence shown here is derived from an EMBL/GenBank/DDBJ whole genome shotgun (WGS) entry which is preliminary data.</text>
</comment>
<evidence type="ECO:0000256" key="1">
    <source>
        <dbReference type="ARBA" id="ARBA00004613"/>
    </source>
</evidence>
<evidence type="ECO:0000256" key="3">
    <source>
        <dbReference type="ARBA" id="ARBA00022729"/>
    </source>
</evidence>
<gene>
    <name evidence="7" type="ORF">J2I48_22915</name>
</gene>
<evidence type="ECO:0000259" key="6">
    <source>
        <dbReference type="Pfam" id="PF17210"/>
    </source>
</evidence>
<dbReference type="Gene3D" id="2.60.40.10">
    <property type="entry name" value="Immunoglobulins"/>
    <property type="match status" value="2"/>
</dbReference>
<sequence length="507" mass="50448">MKNATSFSSWPRCLLTLLGLLGLCTGTFAASPRPPALLAGPTPVGNYVFLDANQNNVFDAAENGIPSVRVCLYTSDGVLRETATTTPTGLFSFTTTIQPNTSYDIRIKAADAPANRRLVVARQGGDPTADSDATLVGNTAVIVVQSTPTGTLPTALGFGYAAGDPDLILTKTSDSFSVARGGTATFTLSVSNVGGSTATGVIVRDTLDTGMGYVSSSPAATTALLGSGKVQVTWNTGTLSASASATYTLTVSALADGVLTNTAGVTATSADGTPRNNLASASFSVPAKLCQGGAYVTSLAPNLTNVEWFRAGASVGTGNSLTIVTSGAYSYTAFAVGSDCQVSSCSPLIIYDGAVPNLTLASSASAICAGQSSVLSVSNCTGTVLWNTGATTTSITVSPTVTTGYSATCTPTAADACPSSVSATVTVNPSVTATLSSATICNGLVATITATGGTSYTLSDGQVNTTGIFSVSPALTTAYSVTVANSSGCTSLASGTVTVNPSVTATL</sequence>
<accession>A0A939K066</accession>
<keyword evidence="8" id="KW-1185">Reference proteome</keyword>
<dbReference type="PANTHER" id="PTHR34819:SF3">
    <property type="entry name" value="CELL SURFACE PROTEIN"/>
    <property type="match status" value="1"/>
</dbReference>
<dbReference type="GO" id="GO:0005576">
    <property type="term" value="C:extracellular region"/>
    <property type="evidence" value="ECO:0007669"/>
    <property type="project" value="UniProtKB-SubCell"/>
</dbReference>
<dbReference type="Pfam" id="PF01345">
    <property type="entry name" value="DUF11"/>
    <property type="match status" value="1"/>
</dbReference>
<comment type="subcellular location">
    <subcellularLocation>
        <location evidence="1">Secreted</location>
    </subcellularLocation>
</comment>
<dbReference type="InterPro" id="IPR013783">
    <property type="entry name" value="Ig-like_fold"/>
</dbReference>
<name>A0A939K066_9BACT</name>
<dbReference type="EMBL" id="JAFMYU010000023">
    <property type="protein sequence ID" value="MBO0933879.1"/>
    <property type="molecule type" value="Genomic_DNA"/>
</dbReference>
<evidence type="ECO:0000256" key="2">
    <source>
        <dbReference type="ARBA" id="ARBA00022525"/>
    </source>
</evidence>
<evidence type="ECO:0000313" key="7">
    <source>
        <dbReference type="EMBL" id="MBO0933879.1"/>
    </source>
</evidence>
<keyword evidence="2" id="KW-0964">Secreted</keyword>
<dbReference type="InterPro" id="IPR001434">
    <property type="entry name" value="OmcB-like_DUF11"/>
</dbReference>
<dbReference type="InterPro" id="IPR051172">
    <property type="entry name" value="Chlamydia_OmcB"/>
</dbReference>
<dbReference type="PANTHER" id="PTHR34819">
    <property type="entry name" value="LARGE CYSTEINE-RICH PERIPLASMIC PROTEIN OMCB"/>
    <property type="match status" value="1"/>
</dbReference>